<dbReference type="AlphaFoldDB" id="A0A2D3UVV0"/>
<evidence type="ECO:0000313" key="1">
    <source>
        <dbReference type="EMBL" id="CZT21882.1"/>
    </source>
</evidence>
<reference evidence="1 2" key="1">
    <citation type="submission" date="2016-03" db="EMBL/GenBank/DDBJ databases">
        <authorList>
            <person name="Ploux O."/>
        </authorList>
    </citation>
    <scope>NUCLEOTIDE SEQUENCE [LARGE SCALE GENOMIC DNA]</scope>
    <source>
        <strain evidence="1 2">URUG2</strain>
    </source>
</reference>
<accession>A0A2D3UVV0</accession>
<sequence>MSSAARRVFDVAELLEMIIVEVGALAVKDEENQADAIRWRDLEARKMEPITTISRLSSVNTTFRLCIKHSRPIKLAMYNGPNSSTDSGEQGGHILPLRWFLGKALDQCKGPYGDSRDGLWWPAREFSIKINSFRRQGSNRPSRAFSKFKSTEGKYQEARWRSVKVNAHAFRATTVIVSLSFLKPKKGYEGLRNLYRERLVLRPETTLGDVFDMFEALGNRTSKEHADRAVRYTRFMNTFGDWAFTDYGLDWDGLT</sequence>
<keyword evidence="2" id="KW-1185">Reference proteome</keyword>
<dbReference type="RefSeq" id="XP_023628771.1">
    <property type="nucleotide sequence ID" value="XM_023773003.1"/>
</dbReference>
<gene>
    <name evidence="1" type="ORF">RCC_07748</name>
</gene>
<dbReference type="OrthoDB" id="3648185at2759"/>
<protein>
    <submittedName>
        <fullName evidence="1">Uncharacterized protein</fullName>
    </submittedName>
</protein>
<organism evidence="1 2">
    <name type="scientific">Ramularia collo-cygni</name>
    <dbReference type="NCBI Taxonomy" id="112498"/>
    <lineage>
        <taxon>Eukaryota</taxon>
        <taxon>Fungi</taxon>
        <taxon>Dikarya</taxon>
        <taxon>Ascomycota</taxon>
        <taxon>Pezizomycotina</taxon>
        <taxon>Dothideomycetes</taxon>
        <taxon>Dothideomycetidae</taxon>
        <taxon>Mycosphaerellales</taxon>
        <taxon>Mycosphaerellaceae</taxon>
        <taxon>Ramularia</taxon>
    </lineage>
</organism>
<name>A0A2D3UVV0_9PEZI</name>
<dbReference type="Proteomes" id="UP000225277">
    <property type="component" value="Unassembled WGS sequence"/>
</dbReference>
<evidence type="ECO:0000313" key="2">
    <source>
        <dbReference type="Proteomes" id="UP000225277"/>
    </source>
</evidence>
<dbReference type="GeneID" id="35602860"/>
<dbReference type="EMBL" id="FJUY01000012">
    <property type="protein sequence ID" value="CZT21882.1"/>
    <property type="molecule type" value="Genomic_DNA"/>
</dbReference>
<proteinExistence type="predicted"/>